<feature type="transmembrane region" description="Helical" evidence="1">
    <location>
        <begin position="609"/>
        <end position="631"/>
    </location>
</feature>
<feature type="transmembrane region" description="Helical" evidence="1">
    <location>
        <begin position="544"/>
        <end position="566"/>
    </location>
</feature>
<feature type="transmembrane region" description="Helical" evidence="1">
    <location>
        <begin position="348"/>
        <end position="373"/>
    </location>
</feature>
<keyword evidence="1" id="KW-1133">Transmembrane helix</keyword>
<feature type="transmembrane region" description="Helical" evidence="1">
    <location>
        <begin position="461"/>
        <end position="480"/>
    </location>
</feature>
<reference evidence="3" key="1">
    <citation type="submission" date="2022-03" db="EMBL/GenBank/DDBJ databases">
        <authorList>
            <person name="Martin H S."/>
        </authorList>
    </citation>
    <scope>NUCLEOTIDE SEQUENCE</scope>
</reference>
<evidence type="ECO:0000313" key="4">
    <source>
        <dbReference type="Proteomes" id="UP000837857"/>
    </source>
</evidence>
<evidence type="ECO:0008006" key="5">
    <source>
        <dbReference type="Google" id="ProtNLM"/>
    </source>
</evidence>
<organism evidence="3 4">
    <name type="scientific">Iphiclides podalirius</name>
    <name type="common">scarce swallowtail</name>
    <dbReference type="NCBI Taxonomy" id="110791"/>
    <lineage>
        <taxon>Eukaryota</taxon>
        <taxon>Metazoa</taxon>
        <taxon>Ecdysozoa</taxon>
        <taxon>Arthropoda</taxon>
        <taxon>Hexapoda</taxon>
        <taxon>Insecta</taxon>
        <taxon>Pterygota</taxon>
        <taxon>Neoptera</taxon>
        <taxon>Endopterygota</taxon>
        <taxon>Lepidoptera</taxon>
        <taxon>Glossata</taxon>
        <taxon>Ditrysia</taxon>
        <taxon>Papilionoidea</taxon>
        <taxon>Papilionidae</taxon>
        <taxon>Papilioninae</taxon>
        <taxon>Iphiclides</taxon>
    </lineage>
</organism>
<keyword evidence="1" id="KW-0812">Transmembrane</keyword>
<feature type="transmembrane region" description="Helical" evidence="1">
    <location>
        <begin position="321"/>
        <end position="342"/>
    </location>
</feature>
<accession>A0ABN8IP64</accession>
<dbReference type="Proteomes" id="UP000837857">
    <property type="component" value="Chromosome 24"/>
</dbReference>
<feature type="non-terminal residue" evidence="3">
    <location>
        <position position="705"/>
    </location>
</feature>
<feature type="transmembrane region" description="Helical" evidence="1">
    <location>
        <begin position="680"/>
        <end position="697"/>
    </location>
</feature>
<keyword evidence="4" id="KW-1185">Reference proteome</keyword>
<dbReference type="PANTHER" id="PTHR31061:SF24">
    <property type="entry name" value="LD22376P"/>
    <property type="match status" value="1"/>
</dbReference>
<feature type="chain" id="PRO_5046613560" description="Heparan-alpha-glucosaminide N-acetyltransferase" evidence="2">
    <location>
        <begin position="17"/>
        <end position="705"/>
    </location>
</feature>
<dbReference type="EMBL" id="OW152836">
    <property type="protein sequence ID" value="CAH2057060.1"/>
    <property type="molecule type" value="Genomic_DNA"/>
</dbReference>
<feature type="transmembrane region" description="Helical" evidence="1">
    <location>
        <begin position="249"/>
        <end position="270"/>
    </location>
</feature>
<dbReference type="PANTHER" id="PTHR31061">
    <property type="entry name" value="LD22376P"/>
    <property type="match status" value="1"/>
</dbReference>
<sequence>MFFITLTICHIVAGSAKVLHYQNNDDSGNDNRLSVSETTEVYSGTPLESWEDPLWVLQLHDPELNFTHLRSATVTEEEYFDDKIAPILHRNFLQYLEYKQRQASRREKKDDPNRSYSSDLFYDQIQEGHIKANSDTEGVDEKSMSEAKYKVMQMINKFVLSLQNEPDTNLPEGMDAYKEPTLTKRVEFNQTGDIVVETFSPLRYLIRNDRGQICNGTYAFGEYGRYAINVTSVLADECRPKMTAEPDAAYLPILTLIVVLLSMATLWYVVKGIGKRVVAGRLYARYFAREDNELGSETRVLTTEASVPRSPTRSRLRSLDIFRGLAIALMIFVNSGGGGYSIFKHSVWNGLTVADVVFPWFAFAMGEALVLSLNARLRTSMPRLTAFGQVARRSLLLALIGICLSSVNVSWADVRLPGVLQRLAAMYLLVGALECAFMRTSQNITPGRSLFRDITAGWQQWLATLLLVSIQICITLTVAAPGCPRGYSGPGGLHRTAFGDFSLKNCTGGIAGYIDRLILGPMHLYKNGRYREIYHTMVPYDPEGILGVLSGILVVQAGAHATRIMLAYNHARARIMRWIFWSIVFGLSGGALCMFSKNGGPIPINKSLWSISYCLVTSSMAFFIQALLYFLVDLKNKWGGRPLYYAGQNALFLYIGSELLKRHFPLYWHVPAPTHSQLLATHSAAMLIWLAVGVALHRKRIFITL</sequence>
<feature type="transmembrane region" description="Helical" evidence="1">
    <location>
        <begin position="394"/>
        <end position="411"/>
    </location>
</feature>
<keyword evidence="1" id="KW-0472">Membrane</keyword>
<feature type="transmembrane region" description="Helical" evidence="1">
    <location>
        <begin position="578"/>
        <end position="597"/>
    </location>
</feature>
<evidence type="ECO:0000256" key="1">
    <source>
        <dbReference type="SAM" id="Phobius"/>
    </source>
</evidence>
<proteinExistence type="predicted"/>
<feature type="signal peptide" evidence="2">
    <location>
        <begin position="1"/>
        <end position="16"/>
    </location>
</feature>
<evidence type="ECO:0000256" key="2">
    <source>
        <dbReference type="SAM" id="SignalP"/>
    </source>
</evidence>
<feature type="transmembrane region" description="Helical" evidence="1">
    <location>
        <begin position="643"/>
        <end position="660"/>
    </location>
</feature>
<evidence type="ECO:0000313" key="3">
    <source>
        <dbReference type="EMBL" id="CAH2057060.1"/>
    </source>
</evidence>
<gene>
    <name evidence="3" type="ORF">IPOD504_LOCUS9968</name>
</gene>
<keyword evidence="2" id="KW-0732">Signal</keyword>
<feature type="transmembrane region" description="Helical" evidence="1">
    <location>
        <begin position="423"/>
        <end position="440"/>
    </location>
</feature>
<protein>
    <recommendedName>
        <fullName evidence="5">Heparan-alpha-glucosaminide N-acetyltransferase</fullName>
    </recommendedName>
</protein>
<name>A0ABN8IP64_9NEOP</name>